<comment type="caution">
    <text evidence="1">The sequence shown here is derived from an EMBL/GenBank/DDBJ whole genome shotgun (WGS) entry which is preliminary data.</text>
</comment>
<reference evidence="1 2" key="1">
    <citation type="submission" date="2019-12" db="EMBL/GenBank/DDBJ databases">
        <title>Genomic-based taxomic classification of the family Erythrobacteraceae.</title>
        <authorList>
            <person name="Xu L."/>
        </authorList>
    </citation>
    <scope>NUCLEOTIDE SEQUENCE [LARGE SCALE GENOMIC DNA]</scope>
    <source>
        <strain evidence="1 2">DSM 17792</strain>
    </source>
</reference>
<proteinExistence type="predicted"/>
<dbReference type="EMBL" id="WTYC01000006">
    <property type="protein sequence ID" value="MXO48902.1"/>
    <property type="molecule type" value="Genomic_DNA"/>
</dbReference>
<dbReference type="RefSeq" id="WP_160728445.1">
    <property type="nucleotide sequence ID" value="NZ_WTYC01000006.1"/>
</dbReference>
<dbReference type="InterPro" id="IPR000801">
    <property type="entry name" value="Esterase-like"/>
</dbReference>
<dbReference type="Gene3D" id="3.40.50.1820">
    <property type="entry name" value="alpha/beta hydrolase"/>
    <property type="match status" value="1"/>
</dbReference>
<organism evidence="1 2">
    <name type="scientific">Qipengyuania vulgaris</name>
    <dbReference type="NCBI Taxonomy" id="291985"/>
    <lineage>
        <taxon>Bacteria</taxon>
        <taxon>Pseudomonadati</taxon>
        <taxon>Pseudomonadota</taxon>
        <taxon>Alphaproteobacteria</taxon>
        <taxon>Sphingomonadales</taxon>
        <taxon>Erythrobacteraceae</taxon>
        <taxon>Qipengyuania</taxon>
    </lineage>
</organism>
<dbReference type="InterPro" id="IPR029058">
    <property type="entry name" value="AB_hydrolase_fold"/>
</dbReference>
<accession>A0A844XVB0</accession>
<name>A0A844XVB0_9SPHN</name>
<sequence>MNYTGNSMPSEKIDIEPISLKRVSSRSPIGAFNARHVDVGNSPDCGLIVLDDELLGDLAISAARALVIAEEIPPVRVFAIGFGADDISSLTLCRAQYLTYQEGCLELLELESTGHGEVLESYLCSIASTEFSEPPSLLGYSLSGSFALQAVGKSPEKFSGVAAISPSLWAEPAAEISVRNALSSNSEFLCHLSAGAAEVDRHLTGRGDHMFELVASLGKNLEEEFGERVSTRLFEGETHFGMPFAAICGALRILCR</sequence>
<evidence type="ECO:0008006" key="3">
    <source>
        <dbReference type="Google" id="ProtNLM"/>
    </source>
</evidence>
<dbReference type="Proteomes" id="UP000448199">
    <property type="component" value="Unassembled WGS sequence"/>
</dbReference>
<gene>
    <name evidence="1" type="ORF">GRI69_11600</name>
</gene>
<dbReference type="Pfam" id="PF00756">
    <property type="entry name" value="Esterase"/>
    <property type="match status" value="1"/>
</dbReference>
<protein>
    <recommendedName>
        <fullName evidence="3">Alpha/beta hydrolase</fullName>
    </recommendedName>
</protein>
<dbReference type="AlphaFoldDB" id="A0A844XVB0"/>
<evidence type="ECO:0000313" key="1">
    <source>
        <dbReference type="EMBL" id="MXO48902.1"/>
    </source>
</evidence>
<dbReference type="SUPFAM" id="SSF53474">
    <property type="entry name" value="alpha/beta-Hydrolases"/>
    <property type="match status" value="1"/>
</dbReference>
<evidence type="ECO:0000313" key="2">
    <source>
        <dbReference type="Proteomes" id="UP000448199"/>
    </source>
</evidence>
<keyword evidence="2" id="KW-1185">Reference proteome</keyword>